<dbReference type="RefSeq" id="WP_015989398.1">
    <property type="nucleotide sequence ID" value="NZ_CP032342.1"/>
</dbReference>
<evidence type="ECO:0000313" key="4">
    <source>
        <dbReference type="Proteomes" id="UP001277471"/>
    </source>
</evidence>
<keyword evidence="2" id="KW-0614">Plasmid</keyword>
<dbReference type="Proteomes" id="UP000298774">
    <property type="component" value="Plasmid p3"/>
</dbReference>
<accession>A0A4D8QPT1</accession>
<proteinExistence type="predicted"/>
<dbReference type="EMBL" id="CP032342">
    <property type="protein sequence ID" value="QCO12888.1"/>
    <property type="molecule type" value="Genomic_DNA"/>
</dbReference>
<gene>
    <name evidence="2" type="ORF">D3868_28175</name>
    <name evidence="1" type="ORF">SIM66_00500</name>
</gene>
<protein>
    <submittedName>
        <fullName evidence="2">Uncharacterized protein</fullName>
    </submittedName>
</protein>
<keyword evidence="4" id="KW-1185">Reference proteome</keyword>
<dbReference type="Proteomes" id="UP001277471">
    <property type="component" value="Unassembled WGS sequence"/>
</dbReference>
<dbReference type="AlphaFoldDB" id="A0A4D8QPT1"/>
<organism evidence="2 3">
    <name type="scientific">Azospirillum brasilense</name>
    <dbReference type="NCBI Taxonomy" id="192"/>
    <lineage>
        <taxon>Bacteria</taxon>
        <taxon>Pseudomonadati</taxon>
        <taxon>Pseudomonadota</taxon>
        <taxon>Alphaproteobacteria</taxon>
        <taxon>Rhodospirillales</taxon>
        <taxon>Azospirillaceae</taxon>
        <taxon>Azospirillum</taxon>
    </lineage>
</organism>
<dbReference type="EMBL" id="JAWXYC010000001">
    <property type="protein sequence ID" value="MDX5949688.1"/>
    <property type="molecule type" value="Genomic_DNA"/>
</dbReference>
<evidence type="ECO:0000313" key="3">
    <source>
        <dbReference type="Proteomes" id="UP000298774"/>
    </source>
</evidence>
<dbReference type="GeneID" id="56447908"/>
<reference evidence="2 3" key="1">
    <citation type="submission" date="2018-09" db="EMBL/GenBank/DDBJ databases">
        <title>Whole genome based analysis of evolution and adaptive divergence in Indian and Brazilian strains of Azospirillum brasilense.</title>
        <authorList>
            <person name="Singh C."/>
            <person name="Tripathi A.K."/>
        </authorList>
    </citation>
    <scope>NUCLEOTIDE SEQUENCE [LARGE SCALE GENOMIC DNA]</scope>
    <source>
        <strain evidence="2 3">MTCC4038</strain>
        <plasmid evidence="2 3">p3</plasmid>
    </source>
</reference>
<evidence type="ECO:0000313" key="1">
    <source>
        <dbReference type="EMBL" id="MDX5949688.1"/>
    </source>
</evidence>
<evidence type="ECO:0000313" key="2">
    <source>
        <dbReference type="EMBL" id="QCO12888.1"/>
    </source>
</evidence>
<sequence>MARGISMGWRTARRPRRCDGGFIGCSVTIQPGMRYLRAVGWDEDRSKDGGKTWGAFVTDCRCPSCADGVAGAAQNGGK</sequence>
<geneLocation type="plasmid" evidence="2 3">
    <name>p3</name>
</geneLocation>
<reference evidence="1 4" key="2">
    <citation type="submission" date="2023-11" db="EMBL/GenBank/DDBJ databases">
        <title>MicrobeMod: A computational toolkit for identifying prokaryotic methylation and restriction-modification with nanopore sequencing.</title>
        <authorList>
            <person name="Crits-Christoph A."/>
            <person name="Kang S.C."/>
            <person name="Lee H."/>
            <person name="Ostrov N."/>
        </authorList>
    </citation>
    <scope>NUCLEOTIDE SEQUENCE [LARGE SCALE GENOMIC DNA]</scope>
    <source>
        <strain evidence="1 4">ATCC 29145</strain>
    </source>
</reference>
<name>A0A4D8QPT1_AZOBR</name>